<dbReference type="Proteomes" id="UP000188605">
    <property type="component" value="Unassembled WGS sequence"/>
</dbReference>
<proteinExistence type="predicted"/>
<organism evidence="1 2">
    <name type="scientific">Candidatus Epulonipiscium fishelsonii</name>
    <dbReference type="NCBI Taxonomy" id="77094"/>
    <lineage>
        <taxon>Bacteria</taxon>
        <taxon>Bacillati</taxon>
        <taxon>Bacillota</taxon>
        <taxon>Clostridia</taxon>
        <taxon>Lachnospirales</taxon>
        <taxon>Lachnospiraceae</taxon>
        <taxon>Candidatus Epulonipiscium</taxon>
    </lineage>
</organism>
<name>A0ACC8XEI5_9FIRM</name>
<sequence>MRYNFDYNCKKETDNLNLLTRYNYNTRNRVNNNCPPQAPWWDDGKYPDFEDFNNPWFNPQYGYNPNVPMPIYGYNPNVPMPIGIRPQEIDRNFIELYSGNKSYFNQSTPGYHYVPYWPYIAPDKPVEKENTCCCKAKCCCKKDEWECNDEGYYGRCE</sequence>
<dbReference type="EMBL" id="LJDB01000033">
    <property type="protein sequence ID" value="ONI41564.1"/>
    <property type="molecule type" value="Genomic_DNA"/>
</dbReference>
<protein>
    <submittedName>
        <fullName evidence="1">Uncharacterized protein</fullName>
    </submittedName>
</protein>
<accession>A0ACC8XEI5</accession>
<gene>
    <name evidence="1" type="ORF">AN396_00590</name>
</gene>
<keyword evidence="2" id="KW-1185">Reference proteome</keyword>
<evidence type="ECO:0000313" key="2">
    <source>
        <dbReference type="Proteomes" id="UP000188605"/>
    </source>
</evidence>
<comment type="caution">
    <text evidence="1">The sequence shown here is derived from an EMBL/GenBank/DDBJ whole genome shotgun (WGS) entry which is preliminary data.</text>
</comment>
<evidence type="ECO:0000313" key="1">
    <source>
        <dbReference type="EMBL" id="ONI41564.1"/>
    </source>
</evidence>
<reference evidence="1" key="1">
    <citation type="submission" date="2016-08" db="EMBL/GenBank/DDBJ databases">
        <authorList>
            <person name="Ngugi D.K."/>
            <person name="Miyake S."/>
            <person name="Stingl U."/>
        </authorList>
    </citation>
    <scope>NUCLEOTIDE SEQUENCE</scope>
    <source>
        <strain evidence="1">SCG-B11WGA-EpuloA1</strain>
    </source>
</reference>